<proteinExistence type="predicted"/>
<comment type="caution">
    <text evidence="1">The sequence shown here is derived from an EMBL/GenBank/DDBJ whole genome shotgun (WGS) entry which is preliminary data.</text>
</comment>
<gene>
    <name evidence="1" type="ORF">DFR68_101413</name>
</gene>
<reference evidence="1 2" key="1">
    <citation type="submission" date="2018-07" db="EMBL/GenBank/DDBJ databases">
        <title>Genomic Encyclopedia of Type Strains, Phase IV (KMG-IV): sequencing the most valuable type-strain genomes for metagenomic binning, comparative biology and taxonomic classification.</title>
        <authorList>
            <person name="Goeker M."/>
        </authorList>
    </citation>
    <scope>NUCLEOTIDE SEQUENCE [LARGE SCALE GENOMIC DNA]</scope>
    <source>
        <strain evidence="1 2">DSM 44952</strain>
    </source>
</reference>
<dbReference type="RefSeq" id="WP_068029062.1">
    <property type="nucleotide sequence ID" value="NZ_QQAZ01000001.1"/>
</dbReference>
<dbReference type="AlphaFoldDB" id="A0A370HFR2"/>
<organism evidence="1 2">
    <name type="scientific">Nocardia mexicana</name>
    <dbReference type="NCBI Taxonomy" id="279262"/>
    <lineage>
        <taxon>Bacteria</taxon>
        <taxon>Bacillati</taxon>
        <taxon>Actinomycetota</taxon>
        <taxon>Actinomycetes</taxon>
        <taxon>Mycobacteriales</taxon>
        <taxon>Nocardiaceae</taxon>
        <taxon>Nocardia</taxon>
    </lineage>
</organism>
<evidence type="ECO:0008006" key="3">
    <source>
        <dbReference type="Google" id="ProtNLM"/>
    </source>
</evidence>
<dbReference type="SUPFAM" id="SSF53474">
    <property type="entry name" value="alpha/beta-Hydrolases"/>
    <property type="match status" value="1"/>
</dbReference>
<dbReference type="EMBL" id="QQAZ01000001">
    <property type="protein sequence ID" value="RDI55580.1"/>
    <property type="molecule type" value="Genomic_DNA"/>
</dbReference>
<dbReference type="InterPro" id="IPR029058">
    <property type="entry name" value="AB_hydrolase_fold"/>
</dbReference>
<evidence type="ECO:0000313" key="2">
    <source>
        <dbReference type="Proteomes" id="UP000255355"/>
    </source>
</evidence>
<dbReference type="STRING" id="1210089.GCA_001613165_06668"/>
<keyword evidence="2" id="KW-1185">Reference proteome</keyword>
<sequence>MSAQPFVLIVGGFSTPRAALLPLRAQLRAAGWAAGIFVHRFGMDCGEATFRQLRDHVAALRTRHPDVVALAHSRGGQFVKVLAVRHPDLIAATVALGVPTVRGVDNLGPGTRRRVLGVSRIGDIGVPGLVTGSCLRGACCGGFWDDLERPWPDSVTVHSVFGLDDTVVDGAVHANGLSSVTWVPGNHRELVTARISRSHAVELVRDVLTHRRAAARGSDSCYPARPACPILAVRQNGFR</sequence>
<name>A0A370HFR2_9NOCA</name>
<evidence type="ECO:0000313" key="1">
    <source>
        <dbReference type="EMBL" id="RDI55580.1"/>
    </source>
</evidence>
<dbReference type="Gene3D" id="3.40.50.1820">
    <property type="entry name" value="alpha/beta hydrolase"/>
    <property type="match status" value="1"/>
</dbReference>
<accession>A0A370HFR2</accession>
<dbReference type="OrthoDB" id="8871309at2"/>
<protein>
    <recommendedName>
        <fullName evidence="3">Alpha/beta hydrolase family protein</fullName>
    </recommendedName>
</protein>
<dbReference type="Proteomes" id="UP000255355">
    <property type="component" value="Unassembled WGS sequence"/>
</dbReference>